<evidence type="ECO:0000256" key="1">
    <source>
        <dbReference type="SAM" id="MobiDB-lite"/>
    </source>
</evidence>
<reference evidence="2" key="1">
    <citation type="submission" date="2021-01" db="EMBL/GenBank/DDBJ databases">
        <title>Whole genome shotgun sequence of Sinosporangium siamense NBRC 109515.</title>
        <authorList>
            <person name="Komaki H."/>
            <person name="Tamura T."/>
        </authorList>
    </citation>
    <scope>NUCLEOTIDE SEQUENCE</scope>
    <source>
        <strain evidence="2">NBRC 109515</strain>
    </source>
</reference>
<feature type="region of interest" description="Disordered" evidence="1">
    <location>
        <begin position="90"/>
        <end position="110"/>
    </location>
</feature>
<name>A0A919VA32_9ACTN</name>
<protein>
    <submittedName>
        <fullName evidence="2">Uncharacterized protein</fullName>
    </submittedName>
</protein>
<evidence type="ECO:0000313" key="3">
    <source>
        <dbReference type="Proteomes" id="UP000606172"/>
    </source>
</evidence>
<proteinExistence type="predicted"/>
<comment type="caution">
    <text evidence="2">The sequence shown here is derived from an EMBL/GenBank/DDBJ whole genome shotgun (WGS) entry which is preliminary data.</text>
</comment>
<accession>A0A919VA32</accession>
<sequence length="110" mass="11578">MLGGVREVSAVEGEQSHAHLPFGLQAGIVDALVRMCHRTLQVDRNYDLPRSHSGLAARRETTGYTLAIAGVPGVSRDRTGLWSGCRVAGGMGSAGREAGPSRGSRPALRL</sequence>
<evidence type="ECO:0000313" key="2">
    <source>
        <dbReference type="EMBL" id="GII96001.1"/>
    </source>
</evidence>
<keyword evidence="3" id="KW-1185">Reference proteome</keyword>
<dbReference type="Proteomes" id="UP000606172">
    <property type="component" value="Unassembled WGS sequence"/>
</dbReference>
<gene>
    <name evidence="2" type="ORF">Ssi02_62320</name>
</gene>
<organism evidence="2 3">
    <name type="scientific">Sinosporangium siamense</name>
    <dbReference type="NCBI Taxonomy" id="1367973"/>
    <lineage>
        <taxon>Bacteria</taxon>
        <taxon>Bacillati</taxon>
        <taxon>Actinomycetota</taxon>
        <taxon>Actinomycetes</taxon>
        <taxon>Streptosporangiales</taxon>
        <taxon>Streptosporangiaceae</taxon>
        <taxon>Sinosporangium</taxon>
    </lineage>
</organism>
<dbReference type="AlphaFoldDB" id="A0A919VA32"/>
<dbReference type="EMBL" id="BOOW01000041">
    <property type="protein sequence ID" value="GII96001.1"/>
    <property type="molecule type" value="Genomic_DNA"/>
</dbReference>